<proteinExistence type="predicted"/>
<keyword evidence="4" id="KW-1185">Reference proteome</keyword>
<evidence type="ECO:0000313" key="4">
    <source>
        <dbReference type="Proteomes" id="UP000007062"/>
    </source>
</evidence>
<dbReference type="EMBL" id="AAAB01008807">
    <property type="status" value="NOT_ANNOTATED_CDS"/>
    <property type="molecule type" value="Genomic_DNA"/>
</dbReference>
<feature type="signal peptide" evidence="1">
    <location>
        <begin position="1"/>
        <end position="22"/>
    </location>
</feature>
<reference evidence="3 4" key="2">
    <citation type="journal article" date="2004" name="Trends Parasitol.">
        <title>The Anopheles gambiae genome: an update.</title>
        <authorList>
            <person name="Mongin E."/>
            <person name="Louis C."/>
            <person name="Holt R.A."/>
            <person name="Birney E."/>
            <person name="Collins F.H."/>
        </authorList>
    </citation>
    <scope>NUCLEOTIDE SEQUENCE [LARGE SCALE GENOMIC DNA]</scope>
    <source>
        <strain evidence="3 4">PEST</strain>
    </source>
</reference>
<dbReference type="Gene3D" id="2.10.25.10">
    <property type="entry name" value="Laminin"/>
    <property type="match status" value="1"/>
</dbReference>
<dbReference type="Pfam" id="PF01826">
    <property type="entry name" value="TIL"/>
    <property type="match status" value="1"/>
</dbReference>
<organism evidence="3 4">
    <name type="scientific">Anopheles gambiae</name>
    <name type="common">African malaria mosquito</name>
    <dbReference type="NCBI Taxonomy" id="7165"/>
    <lineage>
        <taxon>Eukaryota</taxon>
        <taxon>Metazoa</taxon>
        <taxon>Ecdysozoa</taxon>
        <taxon>Arthropoda</taxon>
        <taxon>Hexapoda</taxon>
        <taxon>Insecta</taxon>
        <taxon>Pterygota</taxon>
        <taxon>Neoptera</taxon>
        <taxon>Endopterygota</taxon>
        <taxon>Diptera</taxon>
        <taxon>Nematocera</taxon>
        <taxon>Culicoidea</taxon>
        <taxon>Culicidae</taxon>
        <taxon>Anophelinae</taxon>
        <taxon>Anopheles</taxon>
    </lineage>
</organism>
<name>A0A903XWX9_ANOGA</name>
<dbReference type="AlphaFoldDB" id="A0A903XWX9"/>
<protein>
    <submittedName>
        <fullName evidence="3">TIL domain-containing protein</fullName>
    </submittedName>
</protein>
<dbReference type="InterPro" id="IPR036084">
    <property type="entry name" value="Ser_inhib-like_sf"/>
</dbReference>
<evidence type="ECO:0000313" key="3">
    <source>
        <dbReference type="EnsemblMetazoa" id="AGAP029858-PA"/>
    </source>
</evidence>
<evidence type="ECO:0000259" key="2">
    <source>
        <dbReference type="Pfam" id="PF01826"/>
    </source>
</evidence>
<dbReference type="Proteomes" id="UP000007062">
    <property type="component" value="Chromosome 2L"/>
</dbReference>
<dbReference type="SUPFAM" id="SSF57567">
    <property type="entry name" value="Serine protease inhibitors"/>
    <property type="match status" value="1"/>
</dbReference>
<dbReference type="CDD" id="cd19941">
    <property type="entry name" value="TIL"/>
    <property type="match status" value="1"/>
</dbReference>
<reference evidence="3" key="3">
    <citation type="submission" date="2022-10" db="UniProtKB">
        <authorList>
            <consortium name="EnsemblMetazoa"/>
        </authorList>
    </citation>
    <scope>IDENTIFICATION</scope>
    <source>
        <strain evidence="3">PEST</strain>
    </source>
</reference>
<accession>A0A903XWX9</accession>
<keyword evidence="1" id="KW-0732">Signal</keyword>
<reference evidence="3 4" key="1">
    <citation type="journal article" date="2002" name="Science">
        <title>The genome sequence of the malaria mosquito Anopheles gambiae.</title>
        <authorList>
            <person name="Holt R.A."/>
            <person name="Subramanian G.M."/>
            <person name="Halpern A."/>
            <person name="Sutton G.G."/>
            <person name="Charlab R."/>
            <person name="Nusskern D.R."/>
            <person name="Wincker P."/>
            <person name="Clark A.G."/>
            <person name="Ribeiro J.M."/>
            <person name="Wides R."/>
            <person name="Salzberg S.L."/>
            <person name="Loftus B."/>
            <person name="Yandell M."/>
            <person name="Majoros W.H."/>
            <person name="Rusch D.B."/>
            <person name="Lai Z."/>
            <person name="Kraft C.L."/>
            <person name="Abril J.F."/>
            <person name="Anthouard V."/>
            <person name="Arensburger P."/>
            <person name="Atkinson P.W."/>
            <person name="Baden H."/>
            <person name="de Berardinis V."/>
            <person name="Baldwin D."/>
            <person name="Benes V."/>
            <person name="Biedler J."/>
            <person name="Blass C."/>
            <person name="Bolanos R."/>
            <person name="Boscus D."/>
            <person name="Barnstead M."/>
            <person name="Cai S."/>
            <person name="Center A."/>
            <person name="Chaturverdi K."/>
            <person name="Christophides G.K."/>
            <person name="Chrystal M.A."/>
            <person name="Clamp M."/>
            <person name="Cravchik A."/>
            <person name="Curwen V."/>
            <person name="Dana A."/>
            <person name="Delcher A."/>
            <person name="Dew I."/>
            <person name="Evans C.A."/>
            <person name="Flanigan M."/>
            <person name="Grundschober-Freimoser A."/>
            <person name="Friedli L."/>
            <person name="Gu Z."/>
            <person name="Guan P."/>
            <person name="Guigo R."/>
            <person name="Hillenmeyer M.E."/>
            <person name="Hladun S.L."/>
            <person name="Hogan J.R."/>
            <person name="Hong Y.S."/>
            <person name="Hoover J."/>
            <person name="Jaillon O."/>
            <person name="Ke Z."/>
            <person name="Kodira C."/>
            <person name="Kokoza E."/>
            <person name="Koutsos A."/>
            <person name="Letunic I."/>
            <person name="Levitsky A."/>
            <person name="Liang Y."/>
            <person name="Lin J.J."/>
            <person name="Lobo N.F."/>
            <person name="Lopez J.R."/>
            <person name="Malek J.A."/>
            <person name="McIntosh T.C."/>
            <person name="Meister S."/>
            <person name="Miller J."/>
            <person name="Mobarry C."/>
            <person name="Mongin E."/>
            <person name="Murphy S.D."/>
            <person name="O'Brochta D.A."/>
            <person name="Pfannkoch C."/>
            <person name="Qi R."/>
            <person name="Regier M.A."/>
            <person name="Remington K."/>
            <person name="Shao H."/>
            <person name="Sharakhova M.V."/>
            <person name="Sitter C.D."/>
            <person name="Shetty J."/>
            <person name="Smith T.J."/>
            <person name="Strong R."/>
            <person name="Sun J."/>
            <person name="Thomasova D."/>
            <person name="Ton L.Q."/>
            <person name="Topalis P."/>
            <person name="Tu Z."/>
            <person name="Unger M.F."/>
            <person name="Walenz B."/>
            <person name="Wang A."/>
            <person name="Wang J."/>
            <person name="Wang M."/>
            <person name="Wang X."/>
            <person name="Woodford K.J."/>
            <person name="Wortman J.R."/>
            <person name="Wu M."/>
            <person name="Yao A."/>
            <person name="Zdobnov E.M."/>
            <person name="Zhang H."/>
            <person name="Zhao Q."/>
            <person name="Zhao S."/>
            <person name="Zhu S.C."/>
            <person name="Zhimulev I."/>
            <person name="Coluzzi M."/>
            <person name="della Torre A."/>
            <person name="Roth C.W."/>
            <person name="Louis C."/>
            <person name="Kalush F."/>
            <person name="Mural R.J."/>
            <person name="Myers E.W."/>
            <person name="Adams M.D."/>
            <person name="Smith H.O."/>
            <person name="Broder S."/>
            <person name="Gardner M.J."/>
            <person name="Fraser C.M."/>
            <person name="Birney E."/>
            <person name="Bork P."/>
            <person name="Brey P.T."/>
            <person name="Venter J.C."/>
            <person name="Weissenbach J."/>
            <person name="Kafatos F.C."/>
            <person name="Collins F.H."/>
            <person name="Hoffman S.L."/>
        </authorList>
    </citation>
    <scope>NUCLEOTIDE SEQUENCE [LARGE SCALE GENOMIC DNA]</scope>
    <source>
        <strain evidence="3 4">PEST</strain>
    </source>
</reference>
<feature type="domain" description="TIL" evidence="2">
    <location>
        <begin position="34"/>
        <end position="82"/>
    </location>
</feature>
<dbReference type="InterPro" id="IPR002919">
    <property type="entry name" value="TIL_dom"/>
</dbReference>
<evidence type="ECO:0000256" key="1">
    <source>
        <dbReference type="SAM" id="SignalP"/>
    </source>
</evidence>
<sequence length="105" mass="11520">MLRPLAILLVAVLYLQLLVVEAKTSSLITRRPICKTNEVYSTCSKCGNLICNTLISNCPQTCQSGCFCKSGFARKGNVCVPAAFELRCVTGERVYCSKLSYLVKC</sequence>
<dbReference type="EnsemblMetazoa" id="AGAP029858-RA">
    <property type="protein sequence ID" value="AGAP029858-PA"/>
    <property type="gene ID" value="AGAP029858"/>
</dbReference>
<feature type="chain" id="PRO_5037665991" evidence="1">
    <location>
        <begin position="23"/>
        <end position="105"/>
    </location>
</feature>